<dbReference type="PIRSF" id="PIRSF029171">
    <property type="entry name" value="Esterase_LipA"/>
    <property type="match status" value="1"/>
</dbReference>
<dbReference type="GO" id="GO:0016042">
    <property type="term" value="P:lipid catabolic process"/>
    <property type="evidence" value="ECO:0007669"/>
    <property type="project" value="InterPro"/>
</dbReference>
<evidence type="ECO:0000313" key="3">
    <source>
        <dbReference type="Proteomes" id="UP000076512"/>
    </source>
</evidence>
<dbReference type="OrthoDB" id="9798122at2"/>
<proteinExistence type="predicted"/>
<dbReference type="PANTHER" id="PTHR34853">
    <property type="match status" value="1"/>
</dbReference>
<feature type="chain" id="PRO_5039672468" evidence="1">
    <location>
        <begin position="23"/>
        <end position="383"/>
    </location>
</feature>
<name>A0A161XEP8_9NOCA</name>
<evidence type="ECO:0000256" key="1">
    <source>
        <dbReference type="SAM" id="SignalP"/>
    </source>
</evidence>
<feature type="signal peptide" evidence="1">
    <location>
        <begin position="1"/>
        <end position="22"/>
    </location>
</feature>
<dbReference type="GO" id="GO:0004806">
    <property type="term" value="F:triacylglycerol lipase activity"/>
    <property type="evidence" value="ECO:0007669"/>
    <property type="project" value="InterPro"/>
</dbReference>
<reference evidence="2 3" key="1">
    <citation type="submission" date="2016-04" db="EMBL/GenBank/DDBJ databases">
        <authorList>
            <person name="Evans L.H."/>
            <person name="Alamgir A."/>
            <person name="Owens N."/>
            <person name="Weber N.D."/>
            <person name="Virtaneva K."/>
            <person name="Barbian K."/>
            <person name="Babar A."/>
            <person name="Rosenke K."/>
        </authorList>
    </citation>
    <scope>NUCLEOTIDE SEQUENCE [LARGE SCALE GENOMIC DNA]</scope>
    <source>
        <strain evidence="2 3">IFM 0406</strain>
    </source>
</reference>
<evidence type="ECO:0000313" key="2">
    <source>
        <dbReference type="EMBL" id="KZM71858.1"/>
    </source>
</evidence>
<dbReference type="InterPro" id="IPR005152">
    <property type="entry name" value="Lipase_secreted"/>
</dbReference>
<dbReference type="AlphaFoldDB" id="A0A161XEP8"/>
<dbReference type="InterPro" id="IPR029058">
    <property type="entry name" value="AB_hydrolase_fold"/>
</dbReference>
<dbReference type="PANTHER" id="PTHR34853:SF1">
    <property type="entry name" value="LIPASE 5"/>
    <property type="match status" value="1"/>
</dbReference>
<dbReference type="SUPFAM" id="SSF53474">
    <property type="entry name" value="alpha/beta-Hydrolases"/>
    <property type="match status" value="1"/>
</dbReference>
<sequence length="383" mass="39526">MRLAACIVVVAALALGEASAAAAPSAVPGTALSITPQPGGWRGMSGGEVVRYWTTGSDGAPRPASGAVFVPPGPAPAGGWPILVFEHGTRGLGPGCGGQAAPERAPFGKALEGEDRILRHFVSKGFAVVAPDYLGLGVFDTGPHPYLELTTEVSATLDLLRVARAAHPRLSRTWMVLGGSQGGQAALGIAHRQRNLMPELNFRGAVAIDPESDVEHLLPAAGPWGPDLPGEIGDALTAAVASILAGLRAARPDARVDDYLTPRGRRLLDGIGRLCLDAIVTRVHGIGIGDVLSKSLGDTHFRAALADYMGVPTGGFDAPILLLINATDLAVPSPLHAALAAQLAANHVRYRMVVGTGAHVQLNAAMWSALDCFLDEVRASVPS</sequence>
<organism evidence="2 3">
    <name type="scientific">Nocardia terpenica</name>
    <dbReference type="NCBI Taxonomy" id="455432"/>
    <lineage>
        <taxon>Bacteria</taxon>
        <taxon>Bacillati</taxon>
        <taxon>Actinomycetota</taxon>
        <taxon>Actinomycetes</taxon>
        <taxon>Mycobacteriales</taxon>
        <taxon>Nocardiaceae</taxon>
        <taxon>Nocardia</taxon>
    </lineage>
</organism>
<dbReference type="RefSeq" id="WP_067593463.1">
    <property type="nucleotide sequence ID" value="NZ_JABMCZ010000003.1"/>
</dbReference>
<dbReference type="Pfam" id="PF03583">
    <property type="entry name" value="LIP"/>
    <property type="match status" value="1"/>
</dbReference>
<comment type="caution">
    <text evidence="2">The sequence shown here is derived from an EMBL/GenBank/DDBJ whole genome shotgun (WGS) entry which is preliminary data.</text>
</comment>
<dbReference type="Gene3D" id="3.40.50.1820">
    <property type="entry name" value="alpha/beta hydrolase"/>
    <property type="match status" value="1"/>
</dbReference>
<keyword evidence="1" id="KW-0732">Signal</keyword>
<dbReference type="STRING" id="455432.AWN90_38400"/>
<protein>
    <submittedName>
        <fullName evidence="2">Lipase</fullName>
    </submittedName>
</protein>
<dbReference type="EMBL" id="LWGR01000011">
    <property type="protein sequence ID" value="KZM71858.1"/>
    <property type="molecule type" value="Genomic_DNA"/>
</dbReference>
<dbReference type="Proteomes" id="UP000076512">
    <property type="component" value="Unassembled WGS sequence"/>
</dbReference>
<gene>
    <name evidence="2" type="ORF">AWN90_38400</name>
</gene>
<keyword evidence="3" id="KW-1185">Reference proteome</keyword>
<accession>A0A161XEP8</accession>